<dbReference type="Gene3D" id="2.60.120.620">
    <property type="entry name" value="q2cbj1_9rhob like domain"/>
    <property type="match status" value="1"/>
</dbReference>
<comment type="caution">
    <text evidence="2">The sequence shown here is derived from an EMBL/GenBank/DDBJ whole genome shotgun (WGS) entry which is preliminary data.</text>
</comment>
<dbReference type="AlphaFoldDB" id="A0A9P9J451"/>
<organism evidence="2 3">
    <name type="scientific">Dactylonectria estremocensis</name>
    <dbReference type="NCBI Taxonomy" id="1079267"/>
    <lineage>
        <taxon>Eukaryota</taxon>
        <taxon>Fungi</taxon>
        <taxon>Dikarya</taxon>
        <taxon>Ascomycota</taxon>
        <taxon>Pezizomycotina</taxon>
        <taxon>Sordariomycetes</taxon>
        <taxon>Hypocreomycetidae</taxon>
        <taxon>Hypocreales</taxon>
        <taxon>Nectriaceae</taxon>
        <taxon>Dactylonectria</taxon>
    </lineage>
</organism>
<dbReference type="PANTHER" id="PTHR33099">
    <property type="entry name" value="FE2OG DIOXYGENASE DOMAIN-CONTAINING PROTEIN"/>
    <property type="match status" value="1"/>
</dbReference>
<evidence type="ECO:0000313" key="2">
    <source>
        <dbReference type="EMBL" id="KAH7142855.1"/>
    </source>
</evidence>
<evidence type="ECO:0000313" key="3">
    <source>
        <dbReference type="Proteomes" id="UP000717696"/>
    </source>
</evidence>
<sequence length="1000" mass="112062">MASTGTASRAAPVVKFERDHVQSQVETGDLRLDLLNALQSIKTSASFASFRALAKTPPAVVFVDGVGDIEMPLSESQARQMIASARQAPYGKGSETLVDTSVRNTWELDASQFSFKDPSWPGYIQKLCALVGRDLGINATIRAEVYKMLLYEKGAMFKSHTDTEKIPAMFGSLIICLPSEHQGGEVSLKHSGQQKLFETSKATQSFACWYSDVHHEVLPVTSGYRWVVTYNLAIDPQEARPSVTLLTSETRALRDAMSRWLSKDVETRENKFVYHVLEHDYTEANISLKALKAHDLARVQVLKTLSNEFSVDIFLGLLEKGESGSCEHDYSDWSSYRGRGRHGGYARYGGYYDEDDDDDDEDEEGFHPLEEVFNSTYTIKTVVDLEGRLVTEDLNFDEEDILEEDCFEGLEAEEEYEGFMGNSGPSATHWYRVTAVAIVPHDSLSSFFSSHAGLKYTTQDNFQQQVRYFARESMRPDAPKVHFAELVKLCEQAWKVQPETASYLYGRRELSIDGEGMCDVLKVALQRENYALFEKVAVNHKGDLPLDFFTWLQQRLGTGHSHAQDQPIAILKGLTSAVSSYPHFADQFQAIAKLVPMSAGLASYAVGTPDSMLIWARENIRSCLEACTSKLLGKAEGPAMVDLALYFQDSVAFLSETVVPIIDKNMKASAFVLGFLARLQKQAADGILPLERAMQLHHSVAKSFNTLTDFAKIHSEVGVQLTSTKRARITTSAPSSWDEFRTIINHQGVADHFSTMIKTSTDADDLVQPLMCKIIADAPRFTAIELHVLWLPFLRSLIPVLTSNNLTLSTPSHKKLFQTVSTRYINNYVGREPTEDANLVRARVDCSCQYCEELNTFLADATQTVGHFPLNKQRRHHLHQNLDSARIDCTHTTLRRGSPQTLVVTKTFKRNAEARRLWTSRRTQASEQFASFPQAELRLLLDQDYSKIVNMEQLSAVRRPLVPTATSRLAMNQANRSLPATNLKRKLPSSEINVIDLTSD</sequence>
<dbReference type="PANTHER" id="PTHR33099:SF7">
    <property type="entry name" value="MYND-TYPE DOMAIN-CONTAINING PROTEIN"/>
    <property type="match status" value="1"/>
</dbReference>
<evidence type="ECO:0000259" key="1">
    <source>
        <dbReference type="Pfam" id="PF13640"/>
    </source>
</evidence>
<gene>
    <name evidence="2" type="ORF">B0J13DRAFT_476201</name>
</gene>
<dbReference type="OrthoDB" id="27483at2759"/>
<keyword evidence="3" id="KW-1185">Reference proteome</keyword>
<protein>
    <recommendedName>
        <fullName evidence="1">Prolyl 4-hydroxylase alpha subunit Fe(2+) 2OG dioxygenase domain-containing protein</fullName>
    </recommendedName>
</protein>
<proteinExistence type="predicted"/>
<name>A0A9P9J451_9HYPO</name>
<dbReference type="Pfam" id="PF13640">
    <property type="entry name" value="2OG-FeII_Oxy_3"/>
    <property type="match status" value="1"/>
</dbReference>
<dbReference type="Proteomes" id="UP000717696">
    <property type="component" value="Unassembled WGS sequence"/>
</dbReference>
<dbReference type="EMBL" id="JAGMUU010000011">
    <property type="protein sequence ID" value="KAH7142855.1"/>
    <property type="molecule type" value="Genomic_DNA"/>
</dbReference>
<dbReference type="InterPro" id="IPR044862">
    <property type="entry name" value="Pro_4_hyd_alph_FE2OG_OXY"/>
</dbReference>
<accession>A0A9P9J451</accession>
<reference evidence="2" key="1">
    <citation type="journal article" date="2021" name="Nat. Commun.">
        <title>Genetic determinants of endophytism in the Arabidopsis root mycobiome.</title>
        <authorList>
            <person name="Mesny F."/>
            <person name="Miyauchi S."/>
            <person name="Thiergart T."/>
            <person name="Pickel B."/>
            <person name="Atanasova L."/>
            <person name="Karlsson M."/>
            <person name="Huettel B."/>
            <person name="Barry K.W."/>
            <person name="Haridas S."/>
            <person name="Chen C."/>
            <person name="Bauer D."/>
            <person name="Andreopoulos W."/>
            <person name="Pangilinan J."/>
            <person name="LaButti K."/>
            <person name="Riley R."/>
            <person name="Lipzen A."/>
            <person name="Clum A."/>
            <person name="Drula E."/>
            <person name="Henrissat B."/>
            <person name="Kohler A."/>
            <person name="Grigoriev I.V."/>
            <person name="Martin F.M."/>
            <person name="Hacquard S."/>
        </authorList>
    </citation>
    <scope>NUCLEOTIDE SEQUENCE</scope>
    <source>
        <strain evidence="2">MPI-CAGE-AT-0021</strain>
    </source>
</reference>
<feature type="domain" description="Prolyl 4-hydroxylase alpha subunit Fe(2+) 2OG dioxygenase" evidence="1">
    <location>
        <begin position="148"/>
        <end position="231"/>
    </location>
</feature>